<dbReference type="Gene3D" id="1.10.260.50">
    <property type="match status" value="1"/>
</dbReference>
<comment type="cofactor">
    <cofactor evidence="1">
        <name>pyridoxal 5'-phosphate</name>
        <dbReference type="ChEBI" id="CHEBI:597326"/>
    </cofactor>
</comment>
<evidence type="ECO:0000256" key="1">
    <source>
        <dbReference type="ARBA" id="ARBA00001933"/>
    </source>
</evidence>
<dbReference type="InterPro" id="IPR015422">
    <property type="entry name" value="PyrdxlP-dep_Trfase_small"/>
</dbReference>
<keyword evidence="2" id="KW-0663">Pyridoxal phosphate</keyword>
<dbReference type="RefSeq" id="WP_193535820.1">
    <property type="nucleotide sequence ID" value="NZ_JADCLJ010000019.1"/>
</dbReference>
<evidence type="ECO:0000256" key="2">
    <source>
        <dbReference type="ARBA" id="ARBA00022898"/>
    </source>
</evidence>
<organism evidence="4 5">
    <name type="scientific">Litchfieldia luteola</name>
    <dbReference type="NCBI Taxonomy" id="682179"/>
    <lineage>
        <taxon>Bacteria</taxon>
        <taxon>Bacillati</taxon>
        <taxon>Bacillota</taxon>
        <taxon>Bacilli</taxon>
        <taxon>Bacillales</taxon>
        <taxon>Bacillaceae</taxon>
        <taxon>Litchfieldia</taxon>
    </lineage>
</organism>
<dbReference type="Gene3D" id="3.90.1150.10">
    <property type="entry name" value="Aspartate Aminotransferase, domain 1"/>
    <property type="match status" value="1"/>
</dbReference>
<dbReference type="InterPro" id="IPR000192">
    <property type="entry name" value="Aminotrans_V_dom"/>
</dbReference>
<proteinExistence type="predicted"/>
<dbReference type="Proteomes" id="UP001516662">
    <property type="component" value="Unassembled WGS sequence"/>
</dbReference>
<sequence length="381" mass="41892">MIYLDNSATTIPYDEVLDVFIKVSKDYFGNPSSIHRLGSTAERLLTQARENVANILGCKPSEIIFTSGGSEGNNLAIKGVALFNKRRGNHIITSSIEHPSVEEACKQLEQLGFEVTYVKPDENGIVHIEDIKTAIRNETILVSIMHVNNEVGSVQPITEIGKLLKDYPKILFHVDHVQGVGKVPLHFPSANIDLCTISGHKFHGIKGTGIVYIRSGVELTQLISGGAQENSYRSGTENTAGAVAISKALRMTFENIDNKISKMNIIKRAFIDKLSADLPLITINTPNERSAPHIINFSINGLKSEVFVHMLEEQGIYVSTTSACSSKKQAPSKTLLAMGKNEQSANSSIRISLTHFNRVEDVDIVIKAIRDSLTKLEKIMR</sequence>
<feature type="domain" description="Aminotransferase class V" evidence="3">
    <location>
        <begin position="2"/>
        <end position="364"/>
    </location>
</feature>
<accession>A0ABR9QIF5</accession>
<protein>
    <submittedName>
        <fullName evidence="4">Cysteine desulfurase</fullName>
    </submittedName>
</protein>
<evidence type="ECO:0000259" key="3">
    <source>
        <dbReference type="Pfam" id="PF00266"/>
    </source>
</evidence>
<reference evidence="4 5" key="1">
    <citation type="submission" date="2020-10" db="EMBL/GenBank/DDBJ databases">
        <title>Bacillus sp. HD4P25, an endophyte from a halophyte.</title>
        <authorList>
            <person name="Sun J.-Q."/>
        </authorList>
    </citation>
    <scope>NUCLEOTIDE SEQUENCE [LARGE SCALE GENOMIC DNA]</scope>
    <source>
        <strain evidence="4 5">YIM 93174</strain>
    </source>
</reference>
<dbReference type="NCBIfam" id="NF002806">
    <property type="entry name" value="PRK02948.1"/>
    <property type="match status" value="1"/>
</dbReference>
<dbReference type="PANTHER" id="PTHR11601:SF50">
    <property type="entry name" value="CYSTEINE DESULFURASE ISCS 2-RELATED"/>
    <property type="match status" value="1"/>
</dbReference>
<name>A0ABR9QIF5_9BACI</name>
<keyword evidence="5" id="KW-1185">Reference proteome</keyword>
<gene>
    <name evidence="4" type="ORF">IMZ08_09470</name>
</gene>
<dbReference type="InterPro" id="IPR015424">
    <property type="entry name" value="PyrdxlP-dep_Trfase"/>
</dbReference>
<dbReference type="Pfam" id="PF00266">
    <property type="entry name" value="Aminotran_5"/>
    <property type="match status" value="1"/>
</dbReference>
<dbReference type="PIRSF" id="PIRSF005572">
    <property type="entry name" value="NifS"/>
    <property type="match status" value="1"/>
</dbReference>
<dbReference type="InterPro" id="IPR016454">
    <property type="entry name" value="Cysteine_dSase"/>
</dbReference>
<evidence type="ECO:0000313" key="5">
    <source>
        <dbReference type="Proteomes" id="UP001516662"/>
    </source>
</evidence>
<dbReference type="InterPro" id="IPR015421">
    <property type="entry name" value="PyrdxlP-dep_Trfase_major"/>
</dbReference>
<comment type="caution">
    <text evidence="4">The sequence shown here is derived from an EMBL/GenBank/DDBJ whole genome shotgun (WGS) entry which is preliminary data.</text>
</comment>
<dbReference type="Gene3D" id="3.40.640.10">
    <property type="entry name" value="Type I PLP-dependent aspartate aminotransferase-like (Major domain)"/>
    <property type="match status" value="1"/>
</dbReference>
<evidence type="ECO:0000313" key="4">
    <source>
        <dbReference type="EMBL" id="MBE4908284.1"/>
    </source>
</evidence>
<dbReference type="PANTHER" id="PTHR11601">
    <property type="entry name" value="CYSTEINE DESULFURYLASE FAMILY MEMBER"/>
    <property type="match status" value="1"/>
</dbReference>
<dbReference type="SUPFAM" id="SSF53383">
    <property type="entry name" value="PLP-dependent transferases"/>
    <property type="match status" value="1"/>
</dbReference>
<dbReference type="EMBL" id="JADCLJ010000019">
    <property type="protein sequence ID" value="MBE4908284.1"/>
    <property type="molecule type" value="Genomic_DNA"/>
</dbReference>